<evidence type="ECO:0000313" key="7">
    <source>
        <dbReference type="Proteomes" id="UP000236743"/>
    </source>
</evidence>
<evidence type="ECO:0000256" key="2">
    <source>
        <dbReference type="ARBA" id="ARBA00023015"/>
    </source>
</evidence>
<accession>A0A1H5XET8</accession>
<dbReference type="Gene3D" id="3.40.50.2300">
    <property type="match status" value="1"/>
</dbReference>
<dbReference type="Proteomes" id="UP000236743">
    <property type="component" value="Unassembled WGS sequence"/>
</dbReference>
<dbReference type="EMBL" id="FNUY01000003">
    <property type="protein sequence ID" value="SEG10324.1"/>
    <property type="molecule type" value="Genomic_DNA"/>
</dbReference>
<gene>
    <name evidence="6" type="ORF">SAMN04488115_103219</name>
</gene>
<sequence length="130" mass="14203">MRSPKHQSILILEAQPIVAIDLEATLSDAGFNVAHVATTCRDAMTWLAENAPDLVVLDIQLADGDCTEVALALVERHIPFVVFTGSNPNDRQCSPVFSMGHWVEKPSPTEAVAEAFWALSSADNLYRQRA</sequence>
<name>A0A1H5XET8_9HYPH</name>
<dbReference type="OrthoDB" id="8018153at2"/>
<dbReference type="SUPFAM" id="SSF52172">
    <property type="entry name" value="CheY-like"/>
    <property type="match status" value="1"/>
</dbReference>
<dbReference type="SMART" id="SM00448">
    <property type="entry name" value="REC"/>
    <property type="match status" value="1"/>
</dbReference>
<dbReference type="InterPro" id="IPR011006">
    <property type="entry name" value="CheY-like_superfamily"/>
</dbReference>
<keyword evidence="1 4" id="KW-0597">Phosphoprotein</keyword>
<evidence type="ECO:0000259" key="5">
    <source>
        <dbReference type="PROSITE" id="PS50110"/>
    </source>
</evidence>
<dbReference type="AlphaFoldDB" id="A0A1H5XET8"/>
<protein>
    <submittedName>
        <fullName evidence="6">Response regulator receiver domain-containing protein</fullName>
    </submittedName>
</protein>
<dbReference type="InterPro" id="IPR050595">
    <property type="entry name" value="Bact_response_regulator"/>
</dbReference>
<evidence type="ECO:0000256" key="4">
    <source>
        <dbReference type="PROSITE-ProRule" id="PRU00169"/>
    </source>
</evidence>
<dbReference type="Pfam" id="PF00072">
    <property type="entry name" value="Response_reg"/>
    <property type="match status" value="1"/>
</dbReference>
<reference evidence="6 7" key="1">
    <citation type="submission" date="2016-10" db="EMBL/GenBank/DDBJ databases">
        <authorList>
            <person name="de Groot N.N."/>
        </authorList>
    </citation>
    <scope>NUCLEOTIDE SEQUENCE [LARGE SCALE GENOMIC DNA]</scope>
    <source>
        <strain evidence="6 7">DSM 26656</strain>
    </source>
</reference>
<keyword evidence="3" id="KW-0804">Transcription</keyword>
<feature type="domain" description="Response regulatory" evidence="5">
    <location>
        <begin position="8"/>
        <end position="120"/>
    </location>
</feature>
<organism evidence="6 7">
    <name type="scientific">Bosea lathyri</name>
    <dbReference type="NCBI Taxonomy" id="1036778"/>
    <lineage>
        <taxon>Bacteria</taxon>
        <taxon>Pseudomonadati</taxon>
        <taxon>Pseudomonadota</taxon>
        <taxon>Alphaproteobacteria</taxon>
        <taxon>Hyphomicrobiales</taxon>
        <taxon>Boseaceae</taxon>
        <taxon>Bosea</taxon>
    </lineage>
</organism>
<dbReference type="PROSITE" id="PS50110">
    <property type="entry name" value="RESPONSE_REGULATORY"/>
    <property type="match status" value="1"/>
</dbReference>
<evidence type="ECO:0000256" key="1">
    <source>
        <dbReference type="ARBA" id="ARBA00022553"/>
    </source>
</evidence>
<keyword evidence="2" id="KW-0805">Transcription regulation</keyword>
<dbReference type="GO" id="GO:0000160">
    <property type="term" value="P:phosphorelay signal transduction system"/>
    <property type="evidence" value="ECO:0007669"/>
    <property type="project" value="InterPro"/>
</dbReference>
<dbReference type="InterPro" id="IPR001789">
    <property type="entry name" value="Sig_transdc_resp-reg_receiver"/>
</dbReference>
<evidence type="ECO:0000256" key="3">
    <source>
        <dbReference type="ARBA" id="ARBA00023163"/>
    </source>
</evidence>
<dbReference type="PANTHER" id="PTHR44591">
    <property type="entry name" value="STRESS RESPONSE REGULATOR PROTEIN 1"/>
    <property type="match status" value="1"/>
</dbReference>
<proteinExistence type="predicted"/>
<dbReference type="PANTHER" id="PTHR44591:SF3">
    <property type="entry name" value="RESPONSE REGULATORY DOMAIN-CONTAINING PROTEIN"/>
    <property type="match status" value="1"/>
</dbReference>
<keyword evidence="7" id="KW-1185">Reference proteome</keyword>
<evidence type="ECO:0000313" key="6">
    <source>
        <dbReference type="EMBL" id="SEG10324.1"/>
    </source>
</evidence>
<dbReference type="RefSeq" id="WP_160115698.1">
    <property type="nucleotide sequence ID" value="NZ_FNUY01000003.1"/>
</dbReference>
<feature type="modified residue" description="4-aspartylphosphate" evidence="4">
    <location>
        <position position="58"/>
    </location>
</feature>